<keyword evidence="1" id="KW-1133">Transmembrane helix</keyword>
<reference evidence="4" key="1">
    <citation type="submission" date="2020-05" db="EMBL/GenBank/DDBJ databases">
        <authorList>
            <person name="Chiriac C."/>
            <person name="Salcher M."/>
            <person name="Ghai R."/>
            <person name="Kavagutti S V."/>
        </authorList>
    </citation>
    <scope>NUCLEOTIDE SEQUENCE</scope>
</reference>
<protein>
    <submittedName>
        <fullName evidence="4">Unannotated protein</fullName>
    </submittedName>
</protein>
<accession>A0A6J7HRU1</accession>
<organism evidence="4">
    <name type="scientific">freshwater metagenome</name>
    <dbReference type="NCBI Taxonomy" id="449393"/>
    <lineage>
        <taxon>unclassified sequences</taxon>
        <taxon>metagenomes</taxon>
        <taxon>ecological metagenomes</taxon>
    </lineage>
</organism>
<dbReference type="EMBL" id="CAFBLE010000001">
    <property type="protein sequence ID" value="CAB4855436.1"/>
    <property type="molecule type" value="Genomic_DNA"/>
</dbReference>
<proteinExistence type="predicted"/>
<evidence type="ECO:0000313" key="3">
    <source>
        <dbReference type="EMBL" id="CAB4855436.1"/>
    </source>
</evidence>
<dbReference type="AlphaFoldDB" id="A0A6J7HRU1"/>
<evidence type="ECO:0000313" key="2">
    <source>
        <dbReference type="EMBL" id="CAB4739918.1"/>
    </source>
</evidence>
<dbReference type="EMBL" id="CAFBMV010000003">
    <property type="protein sequence ID" value="CAB4918995.1"/>
    <property type="molecule type" value="Genomic_DNA"/>
</dbReference>
<keyword evidence="1" id="KW-0812">Transmembrane</keyword>
<name>A0A6J7HRU1_9ZZZZ</name>
<gene>
    <name evidence="2" type="ORF">UFOPK2822_00101</name>
    <name evidence="3" type="ORF">UFOPK3346_00072</name>
    <name evidence="4" type="ORF">UFOPK3670_00532</name>
    <name evidence="5" type="ORF">UFOPK4308_00572</name>
</gene>
<keyword evidence="1" id="KW-0472">Membrane</keyword>
<evidence type="ECO:0000313" key="4">
    <source>
        <dbReference type="EMBL" id="CAB4918995.1"/>
    </source>
</evidence>
<feature type="transmembrane region" description="Helical" evidence="1">
    <location>
        <begin position="75"/>
        <end position="98"/>
    </location>
</feature>
<feature type="transmembrane region" description="Helical" evidence="1">
    <location>
        <begin position="6"/>
        <end position="23"/>
    </location>
</feature>
<sequence>MTSGIIYLAIIGMWVAYFVPRWVHNHEEFSGKSVERYKSALRVVATGSDTSIKSSVSTDSDHEAKNAHTLIKRRIIFALLSASLVFTLLEFSLSTLAFEYNLLPLSGLAIYVAHVRRQSLVESLQRRRIVQLHRSTAGVSTTNLSQVVAPKQTREHWIPLSERELTGVVLLPQGSAQERDSWSPVNIPVPTYVSAPKAFVPKRVIDLTIPGAWSEEQEKLEREALAAAAPSADQVFDQQLAEQAVERFRDASNS</sequence>
<evidence type="ECO:0000313" key="5">
    <source>
        <dbReference type="EMBL" id="CAB5056237.1"/>
    </source>
</evidence>
<dbReference type="EMBL" id="CAEZZC010000001">
    <property type="protein sequence ID" value="CAB4739918.1"/>
    <property type="molecule type" value="Genomic_DNA"/>
</dbReference>
<evidence type="ECO:0000256" key="1">
    <source>
        <dbReference type="SAM" id="Phobius"/>
    </source>
</evidence>
<dbReference type="EMBL" id="CAFBQL010000003">
    <property type="protein sequence ID" value="CAB5056237.1"/>
    <property type="molecule type" value="Genomic_DNA"/>
</dbReference>